<accession>A0A6A6IRE6</accession>
<feature type="compositionally biased region" description="Polar residues" evidence="1">
    <location>
        <begin position="83"/>
        <end position="102"/>
    </location>
</feature>
<evidence type="ECO:0000313" key="4">
    <source>
        <dbReference type="Proteomes" id="UP000800094"/>
    </source>
</evidence>
<organism evidence="3 4">
    <name type="scientific">Trematosphaeria pertusa</name>
    <dbReference type="NCBI Taxonomy" id="390896"/>
    <lineage>
        <taxon>Eukaryota</taxon>
        <taxon>Fungi</taxon>
        <taxon>Dikarya</taxon>
        <taxon>Ascomycota</taxon>
        <taxon>Pezizomycotina</taxon>
        <taxon>Dothideomycetes</taxon>
        <taxon>Pleosporomycetidae</taxon>
        <taxon>Pleosporales</taxon>
        <taxon>Massarineae</taxon>
        <taxon>Trematosphaeriaceae</taxon>
        <taxon>Trematosphaeria</taxon>
    </lineage>
</organism>
<dbReference type="EMBL" id="ML987192">
    <property type="protein sequence ID" value="KAF2252160.1"/>
    <property type="molecule type" value="Genomic_DNA"/>
</dbReference>
<sequence>MGNSNFNYFTYGTDQISKFIRATDLFTSSGLGRENHFHYNNTPPRQTTSIANTPTNTNSQPTRPAVGMDPTEKLESSKRRSASRSNYSTDHPQSSSHTAPKRTSSSTPAGSTSAAPVSDPTINNRALSDGFSNGSASAPQSRPASRPHQRKVSASSTAQHRDHATSSRKLSLKHRKNKEPLSLPEHIKLSTVNTFQQLYATVAPWVLGGVVIVGAGSVIWYAPTIVLKLAWWCVIAAVGHVVFYMLYWKCYENPHTEEAPLFKICGHELVVRESGNAEPGIETNIAAYISSLIAQMIAYLRQGTPEGEQRDELGQTPVTAYLTKAASMTPIVKKVRFSQPRNQRKEEKRPRYSIPSSYNFIHAIPDSRLPSTSATISLPQLGAGVGLLFSSIGTSSEEPSQSLSARVLILRIQIGQAKLGELDEVTSSLHSLLLDLTPEKQDRDRINAATFANAQALQSLASRCSHILYTKRDQALKDAWWHDAVLPAHLSSIDITELTDWIKLCLHGLATKKSQIQSRVDTLSAELMQMRLKGKMEKLPRGKKERAEEAKRPKVKMEREEREACEVGVRIKGKARESAAYSGMAGDLVGWREHGTMRVGHGFLERSWCADW</sequence>
<feature type="transmembrane region" description="Helical" evidence="2">
    <location>
        <begin position="198"/>
        <end position="222"/>
    </location>
</feature>
<name>A0A6A6IRE6_9PLEO</name>
<protein>
    <submittedName>
        <fullName evidence="3">Uncharacterized protein</fullName>
    </submittedName>
</protein>
<feature type="compositionally biased region" description="Polar residues" evidence="1">
    <location>
        <begin position="120"/>
        <end position="134"/>
    </location>
</feature>
<gene>
    <name evidence="3" type="ORF">BU26DRAFT_590553</name>
</gene>
<dbReference type="RefSeq" id="XP_033687164.1">
    <property type="nucleotide sequence ID" value="XM_033834771.1"/>
</dbReference>
<reference evidence="3" key="1">
    <citation type="journal article" date="2020" name="Stud. Mycol.">
        <title>101 Dothideomycetes genomes: a test case for predicting lifestyles and emergence of pathogens.</title>
        <authorList>
            <person name="Haridas S."/>
            <person name="Albert R."/>
            <person name="Binder M."/>
            <person name="Bloem J."/>
            <person name="Labutti K."/>
            <person name="Salamov A."/>
            <person name="Andreopoulos B."/>
            <person name="Baker S."/>
            <person name="Barry K."/>
            <person name="Bills G."/>
            <person name="Bluhm B."/>
            <person name="Cannon C."/>
            <person name="Castanera R."/>
            <person name="Culley D."/>
            <person name="Daum C."/>
            <person name="Ezra D."/>
            <person name="Gonzalez J."/>
            <person name="Henrissat B."/>
            <person name="Kuo A."/>
            <person name="Liang C."/>
            <person name="Lipzen A."/>
            <person name="Lutzoni F."/>
            <person name="Magnuson J."/>
            <person name="Mondo S."/>
            <person name="Nolan M."/>
            <person name="Ohm R."/>
            <person name="Pangilinan J."/>
            <person name="Park H.-J."/>
            <person name="Ramirez L."/>
            <person name="Alfaro M."/>
            <person name="Sun H."/>
            <person name="Tritt A."/>
            <person name="Yoshinaga Y."/>
            <person name="Zwiers L.-H."/>
            <person name="Turgeon B."/>
            <person name="Goodwin S."/>
            <person name="Spatafora J."/>
            <person name="Crous P."/>
            <person name="Grigoriev I."/>
        </authorList>
    </citation>
    <scope>NUCLEOTIDE SEQUENCE</scope>
    <source>
        <strain evidence="3">CBS 122368</strain>
    </source>
</reference>
<keyword evidence="4" id="KW-1185">Reference proteome</keyword>
<dbReference type="AlphaFoldDB" id="A0A6A6IRE6"/>
<evidence type="ECO:0000313" key="3">
    <source>
        <dbReference type="EMBL" id="KAF2252160.1"/>
    </source>
</evidence>
<dbReference type="OrthoDB" id="3800516at2759"/>
<keyword evidence="2" id="KW-0472">Membrane</keyword>
<feature type="compositionally biased region" description="Low complexity" evidence="1">
    <location>
        <begin position="103"/>
        <end position="118"/>
    </location>
</feature>
<feature type="compositionally biased region" description="Low complexity" evidence="1">
    <location>
        <begin position="135"/>
        <end position="144"/>
    </location>
</feature>
<feature type="compositionally biased region" description="Polar residues" evidence="1">
    <location>
        <begin position="38"/>
        <end position="62"/>
    </location>
</feature>
<feature type="transmembrane region" description="Helical" evidence="2">
    <location>
        <begin position="229"/>
        <end position="248"/>
    </location>
</feature>
<keyword evidence="2" id="KW-0812">Transmembrane</keyword>
<feature type="region of interest" description="Disordered" evidence="1">
    <location>
        <begin position="35"/>
        <end position="178"/>
    </location>
</feature>
<evidence type="ECO:0000256" key="2">
    <source>
        <dbReference type="SAM" id="Phobius"/>
    </source>
</evidence>
<evidence type="ECO:0000256" key="1">
    <source>
        <dbReference type="SAM" id="MobiDB-lite"/>
    </source>
</evidence>
<keyword evidence="2" id="KW-1133">Transmembrane helix</keyword>
<dbReference type="GeneID" id="54588101"/>
<proteinExistence type="predicted"/>
<dbReference type="Proteomes" id="UP000800094">
    <property type="component" value="Unassembled WGS sequence"/>
</dbReference>
<feature type="region of interest" description="Disordered" evidence="1">
    <location>
        <begin position="538"/>
        <end position="559"/>
    </location>
</feature>